<evidence type="ECO:0000256" key="7">
    <source>
        <dbReference type="ARBA" id="ARBA00022842"/>
    </source>
</evidence>
<dbReference type="SUPFAM" id="SSF56784">
    <property type="entry name" value="HAD-like"/>
    <property type="match status" value="1"/>
</dbReference>
<dbReference type="AlphaFoldDB" id="A0A7J2TZY0"/>
<evidence type="ECO:0000256" key="1">
    <source>
        <dbReference type="ARBA" id="ARBA00001946"/>
    </source>
</evidence>
<sequence>MLRKSLFFIVVQSFLSSLAIIRVFSCEVLVAVIVYAFDVDGVLTPVRSSWHFVKRVLGVGSRFDGYAHLFFSGLIAYDEWVYLELRLVKGTSLKVFKKILSSIPWRCGIEELVEFKRSRPGDLFIAVTGGMLCERVVKELRFDACIGVEVEAVDGRLTGFAKSYTDFHSKGMALTDFLYEKGIKPSKVICIGDSINDLGMFKYCDISIAFCPSNMIKKSHAHIYIPSCSIKKLIEVLKQL</sequence>
<keyword evidence="4" id="KW-0028">Amino-acid biosynthesis</keyword>
<organism evidence="9">
    <name type="scientific">Ignisphaera aggregans</name>
    <dbReference type="NCBI Taxonomy" id="334771"/>
    <lineage>
        <taxon>Archaea</taxon>
        <taxon>Thermoproteota</taxon>
        <taxon>Thermoprotei</taxon>
        <taxon>Desulfurococcales</taxon>
        <taxon>Desulfurococcaceae</taxon>
        <taxon>Ignisphaera</taxon>
    </lineage>
</organism>
<evidence type="ECO:0000256" key="2">
    <source>
        <dbReference type="ARBA" id="ARBA00005135"/>
    </source>
</evidence>
<keyword evidence="5" id="KW-0479">Metal-binding</keyword>
<dbReference type="GO" id="GO:0000287">
    <property type="term" value="F:magnesium ion binding"/>
    <property type="evidence" value="ECO:0007669"/>
    <property type="project" value="TreeGrafter"/>
</dbReference>
<dbReference type="EMBL" id="DSEU01000003">
    <property type="protein sequence ID" value="HEM66074.1"/>
    <property type="molecule type" value="Genomic_DNA"/>
</dbReference>
<evidence type="ECO:0000256" key="8">
    <source>
        <dbReference type="ARBA" id="ARBA00023299"/>
    </source>
</evidence>
<protein>
    <recommendedName>
        <fullName evidence="3">phosphoserine phosphatase</fullName>
        <ecNumber evidence="3">3.1.3.3</ecNumber>
    </recommendedName>
</protein>
<evidence type="ECO:0000256" key="4">
    <source>
        <dbReference type="ARBA" id="ARBA00022605"/>
    </source>
</evidence>
<name>A0A7J2TZY0_9CREN</name>
<evidence type="ECO:0000313" key="9">
    <source>
        <dbReference type="EMBL" id="HEM66074.1"/>
    </source>
</evidence>
<dbReference type="GO" id="GO:0036424">
    <property type="term" value="F:L-phosphoserine phosphatase activity"/>
    <property type="evidence" value="ECO:0007669"/>
    <property type="project" value="TreeGrafter"/>
</dbReference>
<dbReference type="NCBIfam" id="TIGR01488">
    <property type="entry name" value="HAD-SF-IB"/>
    <property type="match status" value="1"/>
</dbReference>
<dbReference type="Pfam" id="PF12710">
    <property type="entry name" value="HAD"/>
    <property type="match status" value="1"/>
</dbReference>
<comment type="pathway">
    <text evidence="2">Amino-acid biosynthesis; L-serine biosynthesis; L-serine from 3-phospho-D-glycerate: step 3/3.</text>
</comment>
<reference evidence="9" key="1">
    <citation type="journal article" date="2020" name="mSystems">
        <title>Genome- and Community-Level Interaction Insights into Carbon Utilization and Element Cycling Functions of Hydrothermarchaeota in Hydrothermal Sediment.</title>
        <authorList>
            <person name="Zhou Z."/>
            <person name="Liu Y."/>
            <person name="Xu W."/>
            <person name="Pan J."/>
            <person name="Luo Z.H."/>
            <person name="Li M."/>
        </authorList>
    </citation>
    <scope>NUCLEOTIDE SEQUENCE [LARGE SCALE GENOMIC DNA]</scope>
    <source>
        <strain evidence="9">SpSt-125</strain>
    </source>
</reference>
<dbReference type="GO" id="GO:0006564">
    <property type="term" value="P:L-serine biosynthetic process"/>
    <property type="evidence" value="ECO:0007669"/>
    <property type="project" value="UniProtKB-KW"/>
</dbReference>
<dbReference type="GO" id="GO:0005737">
    <property type="term" value="C:cytoplasm"/>
    <property type="evidence" value="ECO:0007669"/>
    <property type="project" value="TreeGrafter"/>
</dbReference>
<dbReference type="Gene3D" id="3.40.50.1000">
    <property type="entry name" value="HAD superfamily/HAD-like"/>
    <property type="match status" value="1"/>
</dbReference>
<evidence type="ECO:0000256" key="6">
    <source>
        <dbReference type="ARBA" id="ARBA00022801"/>
    </source>
</evidence>
<comment type="cofactor">
    <cofactor evidence="1">
        <name>Mg(2+)</name>
        <dbReference type="ChEBI" id="CHEBI:18420"/>
    </cofactor>
</comment>
<evidence type="ECO:0000256" key="3">
    <source>
        <dbReference type="ARBA" id="ARBA00012640"/>
    </source>
</evidence>
<gene>
    <name evidence="9" type="ORF">ENO26_00605</name>
</gene>
<dbReference type="EC" id="3.1.3.3" evidence="3"/>
<keyword evidence="7" id="KW-0460">Magnesium</keyword>
<dbReference type="InterPro" id="IPR036412">
    <property type="entry name" value="HAD-like_sf"/>
</dbReference>
<dbReference type="InterPro" id="IPR050582">
    <property type="entry name" value="HAD-like_SerB"/>
</dbReference>
<keyword evidence="8" id="KW-0718">Serine biosynthesis</keyword>
<dbReference type="PANTHER" id="PTHR43344">
    <property type="entry name" value="PHOSPHOSERINE PHOSPHATASE"/>
    <property type="match status" value="1"/>
</dbReference>
<accession>A0A7J2TZY0</accession>
<evidence type="ECO:0000256" key="5">
    <source>
        <dbReference type="ARBA" id="ARBA00022723"/>
    </source>
</evidence>
<keyword evidence="6" id="KW-0378">Hydrolase</keyword>
<proteinExistence type="predicted"/>
<dbReference type="InterPro" id="IPR023214">
    <property type="entry name" value="HAD_sf"/>
</dbReference>
<dbReference type="PANTHER" id="PTHR43344:SF2">
    <property type="entry name" value="PHOSPHOSERINE PHOSPHATASE"/>
    <property type="match status" value="1"/>
</dbReference>
<comment type="caution">
    <text evidence="9">The sequence shown here is derived from an EMBL/GenBank/DDBJ whole genome shotgun (WGS) entry which is preliminary data.</text>
</comment>